<name>A0A382WQQ3_9ZZZZ</name>
<proteinExistence type="predicted"/>
<evidence type="ECO:0000313" key="1">
    <source>
        <dbReference type="EMBL" id="SVD61073.1"/>
    </source>
</evidence>
<dbReference type="EMBL" id="UINC01161718">
    <property type="protein sequence ID" value="SVD61073.1"/>
    <property type="molecule type" value="Genomic_DNA"/>
</dbReference>
<dbReference type="Gene3D" id="2.60.120.620">
    <property type="entry name" value="q2cbj1_9rhob like domain"/>
    <property type="match status" value="1"/>
</dbReference>
<dbReference type="SUPFAM" id="SSF51197">
    <property type="entry name" value="Clavaminate synthase-like"/>
    <property type="match status" value="1"/>
</dbReference>
<dbReference type="AlphaFoldDB" id="A0A382WQQ3"/>
<reference evidence="1" key="1">
    <citation type="submission" date="2018-05" db="EMBL/GenBank/DDBJ databases">
        <authorList>
            <person name="Lanie J.A."/>
            <person name="Ng W.-L."/>
            <person name="Kazmierczak K.M."/>
            <person name="Andrzejewski T.M."/>
            <person name="Davidsen T.M."/>
            <person name="Wayne K.J."/>
            <person name="Tettelin H."/>
            <person name="Glass J.I."/>
            <person name="Rusch D."/>
            <person name="Podicherti R."/>
            <person name="Tsui H.-C.T."/>
            <person name="Winkler M.E."/>
        </authorList>
    </citation>
    <scope>NUCLEOTIDE SEQUENCE</scope>
</reference>
<accession>A0A382WQQ3</accession>
<sequence length="174" mass="19370">MAQEIARRGMTDAQRVVDESALAPIQEALYATSRELLEDHDPDLPVAERINLPFKKRPDTETWNALCSKINAGPELGGLIHSEAVLSAFEGIFGEAPRAFPISKFRANFPALKISNYAWHQDEGTWFAVKNLDLADKSPVTLWLSLNGADARDSIELVEGSHDLGLKNHFFIER</sequence>
<gene>
    <name evidence="1" type="ORF">METZ01_LOCUS413927</name>
</gene>
<organism evidence="1">
    <name type="scientific">marine metagenome</name>
    <dbReference type="NCBI Taxonomy" id="408172"/>
    <lineage>
        <taxon>unclassified sequences</taxon>
        <taxon>metagenomes</taxon>
        <taxon>ecological metagenomes</taxon>
    </lineage>
</organism>
<feature type="non-terminal residue" evidence="1">
    <location>
        <position position="174"/>
    </location>
</feature>
<protein>
    <submittedName>
        <fullName evidence="1">Uncharacterized protein</fullName>
    </submittedName>
</protein>